<dbReference type="RefSeq" id="WP_081802484.1">
    <property type="nucleotide sequence ID" value="NZ_AXCW01000079.1"/>
</dbReference>
<dbReference type="InterPro" id="IPR029787">
    <property type="entry name" value="Nucleotide_cyclase"/>
</dbReference>
<organism evidence="3 4">
    <name type="scientific">Actinotalea ferrariae CF5-4</name>
    <dbReference type="NCBI Taxonomy" id="948458"/>
    <lineage>
        <taxon>Bacteria</taxon>
        <taxon>Bacillati</taxon>
        <taxon>Actinomycetota</taxon>
        <taxon>Actinomycetes</taxon>
        <taxon>Micrococcales</taxon>
        <taxon>Cellulomonadaceae</taxon>
        <taxon>Actinotalea</taxon>
    </lineage>
</organism>
<dbReference type="InterPro" id="IPR003018">
    <property type="entry name" value="GAF"/>
</dbReference>
<reference evidence="3 4" key="1">
    <citation type="submission" date="2014-01" db="EMBL/GenBank/DDBJ databases">
        <title>Actinotalea ferrariae CF5-4.</title>
        <authorList>
            <person name="Chen F."/>
            <person name="Li Y."/>
            <person name="Wang G."/>
        </authorList>
    </citation>
    <scope>NUCLEOTIDE SEQUENCE [LARGE SCALE GENOMIC DNA]</scope>
    <source>
        <strain evidence="3 4">CF5-4</strain>
    </source>
</reference>
<dbReference type="OrthoDB" id="23692at2"/>
<dbReference type="Pfam" id="PF00563">
    <property type="entry name" value="EAL"/>
    <property type="match status" value="1"/>
</dbReference>
<dbReference type="SUPFAM" id="SSF55785">
    <property type="entry name" value="PYP-like sensor domain (PAS domain)"/>
    <property type="match status" value="1"/>
</dbReference>
<dbReference type="SUPFAM" id="SSF55073">
    <property type="entry name" value="Nucleotide cyclase"/>
    <property type="match status" value="1"/>
</dbReference>
<dbReference type="SUPFAM" id="SSF141868">
    <property type="entry name" value="EAL domain-like"/>
    <property type="match status" value="1"/>
</dbReference>
<dbReference type="PROSITE" id="PS50883">
    <property type="entry name" value="EAL"/>
    <property type="match status" value="1"/>
</dbReference>
<comment type="caution">
    <text evidence="3">The sequence shown here is derived from an EMBL/GenBank/DDBJ whole genome shotgun (WGS) entry which is preliminary data.</text>
</comment>
<accession>A0A021VR54</accession>
<evidence type="ECO:0000313" key="3">
    <source>
        <dbReference type="EMBL" id="EYR63621.1"/>
    </source>
</evidence>
<dbReference type="NCBIfam" id="TIGR00254">
    <property type="entry name" value="GGDEF"/>
    <property type="match status" value="1"/>
</dbReference>
<dbReference type="CDD" id="cd01948">
    <property type="entry name" value="EAL"/>
    <property type="match status" value="1"/>
</dbReference>
<dbReference type="InterPro" id="IPR013656">
    <property type="entry name" value="PAS_4"/>
</dbReference>
<dbReference type="InterPro" id="IPR001633">
    <property type="entry name" value="EAL_dom"/>
</dbReference>
<dbReference type="Gene3D" id="3.20.20.450">
    <property type="entry name" value="EAL domain"/>
    <property type="match status" value="1"/>
</dbReference>
<evidence type="ECO:0000313" key="4">
    <source>
        <dbReference type="Proteomes" id="UP000019753"/>
    </source>
</evidence>
<dbReference type="SUPFAM" id="SSF55781">
    <property type="entry name" value="GAF domain-like"/>
    <property type="match status" value="1"/>
</dbReference>
<dbReference type="PANTHER" id="PTHR44757">
    <property type="entry name" value="DIGUANYLATE CYCLASE DGCP"/>
    <property type="match status" value="1"/>
</dbReference>
<dbReference type="Pfam" id="PF01590">
    <property type="entry name" value="GAF"/>
    <property type="match status" value="1"/>
</dbReference>
<dbReference type="InterPro" id="IPR029016">
    <property type="entry name" value="GAF-like_dom_sf"/>
</dbReference>
<dbReference type="CDD" id="cd01949">
    <property type="entry name" value="GGDEF"/>
    <property type="match status" value="1"/>
</dbReference>
<gene>
    <name evidence="3" type="ORF">N866_19195</name>
</gene>
<dbReference type="PANTHER" id="PTHR44757:SF2">
    <property type="entry name" value="BIOFILM ARCHITECTURE MAINTENANCE PROTEIN MBAA"/>
    <property type="match status" value="1"/>
</dbReference>
<dbReference type="SMART" id="SM00267">
    <property type="entry name" value="GGDEF"/>
    <property type="match status" value="1"/>
</dbReference>
<name>A0A021VR54_9CELL</name>
<proteinExistence type="predicted"/>
<dbReference type="InterPro" id="IPR043128">
    <property type="entry name" value="Rev_trsase/Diguanyl_cyclase"/>
</dbReference>
<feature type="domain" description="EAL" evidence="1">
    <location>
        <begin position="479"/>
        <end position="707"/>
    </location>
</feature>
<dbReference type="Proteomes" id="UP000019753">
    <property type="component" value="Unassembled WGS sequence"/>
</dbReference>
<dbReference type="SMART" id="SM00065">
    <property type="entry name" value="GAF"/>
    <property type="match status" value="1"/>
</dbReference>
<keyword evidence="4" id="KW-1185">Reference proteome</keyword>
<dbReference type="Gene3D" id="3.30.450.20">
    <property type="entry name" value="PAS domain"/>
    <property type="match status" value="1"/>
</dbReference>
<evidence type="ECO:0000259" key="1">
    <source>
        <dbReference type="PROSITE" id="PS50883"/>
    </source>
</evidence>
<dbReference type="InterPro" id="IPR035919">
    <property type="entry name" value="EAL_sf"/>
</dbReference>
<dbReference type="AlphaFoldDB" id="A0A021VR54"/>
<dbReference type="InterPro" id="IPR035965">
    <property type="entry name" value="PAS-like_dom_sf"/>
</dbReference>
<dbReference type="PROSITE" id="PS50887">
    <property type="entry name" value="GGDEF"/>
    <property type="match status" value="1"/>
</dbReference>
<sequence length="707" mass="74515">MARPLQHAVLDSLPAQLAVLDAEGTIVSVNDAWRRFGTAATCDVCAEGTNFFEVCRRAAAGDDPRAAADAALAAEGVRQVLDGAIPEFSMDVACRTPDGVMWFTEQAVRFTGGHGSGAVLSYTDITERKAMEVTARHLATHDVLTGLPNRTLVADRLTQALAAARRTGGGVAVVFADVDRFKAVNDRLGHAAGDEVLEEVARRLRLCVREGDTVGRWSGDEFVVVCPPGRGREHREDALDAHRVADEVASRIVEAMAVPVVVSGTTLDVELSLGIHVAGPRDRSADEIVDLADAAMLHAKGRRRAAALAEGGPGGVVGLEHRGGGTGEERVVQRLLHLLRRTVGMDVAWTSEFVGSSQVLRFVDVAPGLDGPSPGTETPLSGAYCSRVVSGVMPALIPDTRLEPEAVLLPATQEHHIGAYLGVPLLDAEGTVEGMVCAVSSSPQPELSADDVTTARLIADVIQDVHRRALSSSAASVRRRALRDEVLDLCRGHGRHVVLQPVVELGTGASVAVEALTRFDDTTRNPAQWFATATALGLGHDLELAAAASALEQAGGGARSVAINLSPSVIVDGALDELLSDADPHDVVVEVTEHAPVESYVALDEALASHRAQGLRVAVDDVGAGYASMTHVIRMHPDIIKIDMSLVRGIDDDPVRQALVQALAAFGRRLHAVVIAEGVETEAERDALVSLGIEYAQGFLFGTPTAP</sequence>
<dbReference type="InterPro" id="IPR052155">
    <property type="entry name" value="Biofilm_reg_signaling"/>
</dbReference>
<dbReference type="InterPro" id="IPR000160">
    <property type="entry name" value="GGDEF_dom"/>
</dbReference>
<dbReference type="Gene3D" id="3.30.70.270">
    <property type="match status" value="1"/>
</dbReference>
<evidence type="ECO:0000259" key="2">
    <source>
        <dbReference type="PROSITE" id="PS50887"/>
    </source>
</evidence>
<dbReference type="Gene3D" id="3.30.450.40">
    <property type="match status" value="1"/>
</dbReference>
<dbReference type="Pfam" id="PF08448">
    <property type="entry name" value="PAS_4"/>
    <property type="match status" value="1"/>
</dbReference>
<protein>
    <submittedName>
        <fullName evidence="3">Diguanylate phosphodiesterase</fullName>
    </submittedName>
</protein>
<feature type="domain" description="GGDEF" evidence="2">
    <location>
        <begin position="169"/>
        <end position="310"/>
    </location>
</feature>
<dbReference type="SMART" id="SM00052">
    <property type="entry name" value="EAL"/>
    <property type="match status" value="1"/>
</dbReference>
<dbReference type="EMBL" id="AXCW01000079">
    <property type="protein sequence ID" value="EYR63621.1"/>
    <property type="molecule type" value="Genomic_DNA"/>
</dbReference>
<dbReference type="Pfam" id="PF00990">
    <property type="entry name" value="GGDEF"/>
    <property type="match status" value="1"/>
</dbReference>